<sequence length="173" mass="18596">MPVTRRTRAHHANASSPVQGCGERLAKRPSVAQPEEPESSLPAAVDAGAPKMPKEIKSAMAQTSIPSSSAGPQPNGAPLVAALPALRLDDFVLIKTLYEGSTSTVKLARTHRRYPKQPRDGNNALYALKCVRKQAIRRMVSLFPALPPPPPPLVRQNTHLSPTTNPQDPAHQS</sequence>
<evidence type="ECO:0000313" key="2">
    <source>
        <dbReference type="EMBL" id="TFY53008.1"/>
    </source>
</evidence>
<feature type="region of interest" description="Disordered" evidence="1">
    <location>
        <begin position="142"/>
        <end position="173"/>
    </location>
</feature>
<proteinExistence type="predicted"/>
<dbReference type="Gene3D" id="3.30.200.20">
    <property type="entry name" value="Phosphorylase Kinase, domain 1"/>
    <property type="match status" value="1"/>
</dbReference>
<keyword evidence="3" id="KW-1185">Reference proteome</keyword>
<gene>
    <name evidence="2" type="ORF">EVG20_g10306</name>
</gene>
<comment type="caution">
    <text evidence="2">The sequence shown here is derived from an EMBL/GenBank/DDBJ whole genome shotgun (WGS) entry which is preliminary data.</text>
</comment>
<feature type="region of interest" description="Disordered" evidence="1">
    <location>
        <begin position="1"/>
        <end position="76"/>
    </location>
</feature>
<feature type="compositionally biased region" description="Basic residues" evidence="1">
    <location>
        <begin position="1"/>
        <end position="11"/>
    </location>
</feature>
<organism evidence="2 3">
    <name type="scientific">Dentipellis fragilis</name>
    <dbReference type="NCBI Taxonomy" id="205917"/>
    <lineage>
        <taxon>Eukaryota</taxon>
        <taxon>Fungi</taxon>
        <taxon>Dikarya</taxon>
        <taxon>Basidiomycota</taxon>
        <taxon>Agaricomycotina</taxon>
        <taxon>Agaricomycetes</taxon>
        <taxon>Russulales</taxon>
        <taxon>Hericiaceae</taxon>
        <taxon>Dentipellis</taxon>
    </lineage>
</organism>
<protein>
    <recommendedName>
        <fullName evidence="4">Protein kinase domain-containing protein</fullName>
    </recommendedName>
</protein>
<evidence type="ECO:0008006" key="4">
    <source>
        <dbReference type="Google" id="ProtNLM"/>
    </source>
</evidence>
<dbReference type="Proteomes" id="UP000298327">
    <property type="component" value="Unassembled WGS sequence"/>
</dbReference>
<name>A0A4Y9XTB0_9AGAM</name>
<feature type="compositionally biased region" description="Polar residues" evidence="1">
    <location>
        <begin position="155"/>
        <end position="173"/>
    </location>
</feature>
<accession>A0A4Y9XTB0</accession>
<dbReference type="EMBL" id="SEOQ01001215">
    <property type="protein sequence ID" value="TFY53008.1"/>
    <property type="molecule type" value="Genomic_DNA"/>
</dbReference>
<feature type="non-terminal residue" evidence="2">
    <location>
        <position position="173"/>
    </location>
</feature>
<reference evidence="2 3" key="1">
    <citation type="submission" date="2019-02" db="EMBL/GenBank/DDBJ databases">
        <title>Genome sequencing of the rare red list fungi Dentipellis fragilis.</title>
        <authorList>
            <person name="Buettner E."/>
            <person name="Kellner H."/>
        </authorList>
    </citation>
    <scope>NUCLEOTIDE SEQUENCE [LARGE SCALE GENOMIC DNA]</scope>
    <source>
        <strain evidence="2 3">DSM 105465</strain>
    </source>
</reference>
<evidence type="ECO:0000256" key="1">
    <source>
        <dbReference type="SAM" id="MobiDB-lite"/>
    </source>
</evidence>
<dbReference type="AlphaFoldDB" id="A0A4Y9XTB0"/>
<feature type="compositionally biased region" description="Polar residues" evidence="1">
    <location>
        <begin position="60"/>
        <end position="72"/>
    </location>
</feature>
<evidence type="ECO:0000313" key="3">
    <source>
        <dbReference type="Proteomes" id="UP000298327"/>
    </source>
</evidence>